<dbReference type="Proteomes" id="UP001431902">
    <property type="component" value="Unassembled WGS sequence"/>
</dbReference>
<evidence type="ECO:0000313" key="26">
    <source>
        <dbReference type="Proteomes" id="UP001431902"/>
    </source>
</evidence>
<evidence type="ECO:0000256" key="20">
    <source>
        <dbReference type="ARBA" id="ARBA00047734"/>
    </source>
</evidence>
<evidence type="ECO:0000256" key="6">
    <source>
        <dbReference type="ARBA" id="ARBA00022703"/>
    </source>
</evidence>
<dbReference type="PANTHER" id="PTHR12418">
    <property type="entry name" value="ACYL-COENZYME A THIOESTERASE THEM4"/>
    <property type="match status" value="1"/>
</dbReference>
<name>A0ABT6X7X9_9BURK</name>
<evidence type="ECO:0000256" key="22">
    <source>
        <dbReference type="ARBA" id="ARBA00048074"/>
    </source>
</evidence>
<evidence type="ECO:0000256" key="7">
    <source>
        <dbReference type="ARBA" id="ARBA00022801"/>
    </source>
</evidence>
<dbReference type="Gene3D" id="3.10.129.10">
    <property type="entry name" value="Hotdog Thioesterase"/>
    <property type="match status" value="1"/>
</dbReference>
<evidence type="ECO:0000256" key="5">
    <source>
        <dbReference type="ARBA" id="ARBA00022490"/>
    </source>
</evidence>
<comment type="catalytic activity">
    <reaction evidence="21">
        <text>decanoyl-CoA + H2O = decanoate + CoA + H(+)</text>
        <dbReference type="Rhea" id="RHEA:40059"/>
        <dbReference type="ChEBI" id="CHEBI:15377"/>
        <dbReference type="ChEBI" id="CHEBI:15378"/>
        <dbReference type="ChEBI" id="CHEBI:27689"/>
        <dbReference type="ChEBI" id="CHEBI:57287"/>
        <dbReference type="ChEBI" id="CHEBI:61430"/>
    </reaction>
    <physiologicalReaction direction="left-to-right" evidence="21">
        <dbReference type="Rhea" id="RHEA:40060"/>
    </physiologicalReaction>
</comment>
<reference evidence="25" key="1">
    <citation type="submission" date="2023-05" db="EMBL/GenBank/DDBJ databases">
        <title>Limnohabitans sp. strain HM2-2 Genome sequencing and assembly.</title>
        <authorList>
            <person name="Jung Y."/>
        </authorList>
    </citation>
    <scope>NUCLEOTIDE SEQUENCE</scope>
    <source>
        <strain evidence="25">HM2-2</strain>
    </source>
</reference>
<dbReference type="PANTHER" id="PTHR12418:SF19">
    <property type="entry name" value="ACYL-COENZYME A THIOESTERASE THEM4"/>
    <property type="match status" value="1"/>
</dbReference>
<gene>
    <name evidence="25" type="ORF">QLQ16_09690</name>
</gene>
<comment type="catalytic activity">
    <reaction evidence="22">
        <text>dodecanoyl-CoA + H2O = dodecanoate + CoA + H(+)</text>
        <dbReference type="Rhea" id="RHEA:30135"/>
        <dbReference type="ChEBI" id="CHEBI:15377"/>
        <dbReference type="ChEBI" id="CHEBI:15378"/>
        <dbReference type="ChEBI" id="CHEBI:18262"/>
        <dbReference type="ChEBI" id="CHEBI:57287"/>
        <dbReference type="ChEBI" id="CHEBI:57375"/>
    </reaction>
    <physiologicalReaction direction="left-to-right" evidence="22">
        <dbReference type="Rhea" id="RHEA:30136"/>
    </physiologicalReaction>
</comment>
<evidence type="ECO:0000256" key="23">
    <source>
        <dbReference type="ARBA" id="ARBA00048180"/>
    </source>
</evidence>
<dbReference type="InterPro" id="IPR029069">
    <property type="entry name" value="HotDog_dom_sf"/>
</dbReference>
<keyword evidence="4" id="KW-1003">Cell membrane</keyword>
<comment type="caution">
    <text evidence="25">The sequence shown here is derived from an EMBL/GenBank/DDBJ whole genome shotgun (WGS) entry which is preliminary data.</text>
</comment>
<sequence length="161" mass="17606">MDAFQDHYPENVAHCYGCGHLNAHGHQIKTVWEGDETVTHFQPETYHTSVPGFAYGGLIASLIDCHSTGTAAAAMYRQEDRDMDSLPAFRFVTGSLHVDFLKPTPLEGEMVIRGRVKEIKGRKVVVETTVFAAGIATARGEVVAVQMPESFGQSPTQKEVA</sequence>
<evidence type="ECO:0000256" key="10">
    <source>
        <dbReference type="ARBA" id="ARBA00023098"/>
    </source>
</evidence>
<dbReference type="EMBL" id="JASGBH010000006">
    <property type="protein sequence ID" value="MDI9234108.1"/>
    <property type="molecule type" value="Genomic_DNA"/>
</dbReference>
<comment type="catalytic activity">
    <reaction evidence="23">
        <text>tetradecanoyl-CoA + H2O = tetradecanoate + CoA + H(+)</text>
        <dbReference type="Rhea" id="RHEA:40119"/>
        <dbReference type="ChEBI" id="CHEBI:15377"/>
        <dbReference type="ChEBI" id="CHEBI:15378"/>
        <dbReference type="ChEBI" id="CHEBI:30807"/>
        <dbReference type="ChEBI" id="CHEBI:57287"/>
        <dbReference type="ChEBI" id="CHEBI:57385"/>
    </reaction>
    <physiologicalReaction direction="left-to-right" evidence="23">
        <dbReference type="Rhea" id="RHEA:40120"/>
    </physiologicalReaction>
</comment>
<evidence type="ECO:0000256" key="17">
    <source>
        <dbReference type="ARBA" id="ARBA00040123"/>
    </source>
</evidence>
<dbReference type="CDD" id="cd03443">
    <property type="entry name" value="PaaI_thioesterase"/>
    <property type="match status" value="1"/>
</dbReference>
<comment type="subcellular location">
    <subcellularLocation>
        <location evidence="3">Cell projection</location>
        <location evidence="3">Ruffle membrane</location>
    </subcellularLocation>
    <subcellularLocation>
        <location evidence="2">Cytoplasm</location>
    </subcellularLocation>
    <subcellularLocation>
        <location evidence="1">Membrane</location>
        <topology evidence="1">Peripheral membrane protein</topology>
    </subcellularLocation>
</comment>
<evidence type="ECO:0000256" key="12">
    <source>
        <dbReference type="ARBA" id="ARBA00023273"/>
    </source>
</evidence>
<evidence type="ECO:0000256" key="18">
    <source>
        <dbReference type="ARBA" id="ARBA00043210"/>
    </source>
</evidence>
<evidence type="ECO:0000256" key="9">
    <source>
        <dbReference type="ARBA" id="ARBA00022946"/>
    </source>
</evidence>
<evidence type="ECO:0000256" key="2">
    <source>
        <dbReference type="ARBA" id="ARBA00004496"/>
    </source>
</evidence>
<evidence type="ECO:0000256" key="14">
    <source>
        <dbReference type="ARBA" id="ARBA00037002"/>
    </source>
</evidence>
<comment type="catalytic activity">
    <reaction evidence="14">
        <text>(9Z)-octadecenoyl-CoA + H2O = (9Z)-octadecenoate + CoA + H(+)</text>
        <dbReference type="Rhea" id="RHEA:40139"/>
        <dbReference type="ChEBI" id="CHEBI:15377"/>
        <dbReference type="ChEBI" id="CHEBI:15378"/>
        <dbReference type="ChEBI" id="CHEBI:30823"/>
        <dbReference type="ChEBI" id="CHEBI:57287"/>
        <dbReference type="ChEBI" id="CHEBI:57387"/>
    </reaction>
    <physiologicalReaction direction="left-to-right" evidence="14">
        <dbReference type="Rhea" id="RHEA:40140"/>
    </physiologicalReaction>
</comment>
<evidence type="ECO:0000256" key="8">
    <source>
        <dbReference type="ARBA" id="ARBA00022832"/>
    </source>
</evidence>
<feature type="domain" description="Thioesterase" evidence="24">
    <location>
        <begin position="52"/>
        <end position="135"/>
    </location>
</feature>
<comment type="catalytic activity">
    <reaction evidence="13">
        <text>(5Z,8Z,11Z,14Z)-eicosatetraenoyl-CoA + H2O = (5Z,8Z,11Z,14Z)-eicosatetraenoate + CoA + H(+)</text>
        <dbReference type="Rhea" id="RHEA:40151"/>
        <dbReference type="ChEBI" id="CHEBI:15377"/>
        <dbReference type="ChEBI" id="CHEBI:15378"/>
        <dbReference type="ChEBI" id="CHEBI:32395"/>
        <dbReference type="ChEBI" id="CHEBI:57287"/>
        <dbReference type="ChEBI" id="CHEBI:57368"/>
    </reaction>
    <physiologicalReaction direction="left-to-right" evidence="13">
        <dbReference type="Rhea" id="RHEA:40152"/>
    </physiologicalReaction>
</comment>
<keyword evidence="6" id="KW-0053">Apoptosis</keyword>
<protein>
    <recommendedName>
        <fullName evidence="17">Acyl-coenzyme A thioesterase THEM4</fullName>
        <ecNumber evidence="16">3.1.2.2</ecNumber>
    </recommendedName>
    <alternativeName>
        <fullName evidence="18">Thioesterase superfamily member 4</fullName>
    </alternativeName>
</protein>
<evidence type="ECO:0000256" key="11">
    <source>
        <dbReference type="ARBA" id="ARBA00023136"/>
    </source>
</evidence>
<keyword evidence="8" id="KW-0276">Fatty acid metabolism</keyword>
<comment type="catalytic activity">
    <reaction evidence="20">
        <text>hexadecanoyl-CoA + H2O = hexadecanoate + CoA + H(+)</text>
        <dbReference type="Rhea" id="RHEA:16645"/>
        <dbReference type="ChEBI" id="CHEBI:7896"/>
        <dbReference type="ChEBI" id="CHEBI:15377"/>
        <dbReference type="ChEBI" id="CHEBI:15378"/>
        <dbReference type="ChEBI" id="CHEBI:57287"/>
        <dbReference type="ChEBI" id="CHEBI:57379"/>
        <dbReference type="EC" id="3.1.2.2"/>
    </reaction>
    <physiologicalReaction direction="left-to-right" evidence="20">
        <dbReference type="Rhea" id="RHEA:16646"/>
    </physiologicalReaction>
</comment>
<accession>A0ABT6X7X9</accession>
<evidence type="ECO:0000256" key="13">
    <source>
        <dbReference type="ARBA" id="ARBA00035852"/>
    </source>
</evidence>
<dbReference type="InterPro" id="IPR006683">
    <property type="entry name" value="Thioestr_dom"/>
</dbReference>
<evidence type="ECO:0000256" key="21">
    <source>
        <dbReference type="ARBA" id="ARBA00047969"/>
    </source>
</evidence>
<dbReference type="InterPro" id="IPR052365">
    <property type="entry name" value="THEM4/THEM5_acyl-CoA_thioest"/>
</dbReference>
<keyword evidence="10" id="KW-0443">Lipid metabolism</keyword>
<comment type="similarity">
    <text evidence="15">Belongs to the THEM4/THEM5 thioesterase family.</text>
</comment>
<comment type="catalytic activity">
    <reaction evidence="19">
        <text>octanoyl-CoA + H2O = octanoate + CoA + H(+)</text>
        <dbReference type="Rhea" id="RHEA:30143"/>
        <dbReference type="ChEBI" id="CHEBI:15377"/>
        <dbReference type="ChEBI" id="CHEBI:15378"/>
        <dbReference type="ChEBI" id="CHEBI:25646"/>
        <dbReference type="ChEBI" id="CHEBI:57287"/>
        <dbReference type="ChEBI" id="CHEBI:57386"/>
    </reaction>
    <physiologicalReaction direction="left-to-right" evidence="19">
        <dbReference type="Rhea" id="RHEA:30144"/>
    </physiologicalReaction>
</comment>
<keyword evidence="9" id="KW-0809">Transit peptide</keyword>
<evidence type="ECO:0000259" key="24">
    <source>
        <dbReference type="Pfam" id="PF03061"/>
    </source>
</evidence>
<evidence type="ECO:0000256" key="3">
    <source>
        <dbReference type="ARBA" id="ARBA00004632"/>
    </source>
</evidence>
<proteinExistence type="inferred from homology"/>
<keyword evidence="11" id="KW-0472">Membrane</keyword>
<evidence type="ECO:0000256" key="1">
    <source>
        <dbReference type="ARBA" id="ARBA00004170"/>
    </source>
</evidence>
<keyword evidence="7 25" id="KW-0378">Hydrolase</keyword>
<evidence type="ECO:0000256" key="19">
    <source>
        <dbReference type="ARBA" id="ARBA00047588"/>
    </source>
</evidence>
<dbReference type="RefSeq" id="WP_283224488.1">
    <property type="nucleotide sequence ID" value="NZ_JASGBH010000006.1"/>
</dbReference>
<keyword evidence="12" id="KW-0966">Cell projection</keyword>
<dbReference type="GO" id="GO:0016787">
    <property type="term" value="F:hydrolase activity"/>
    <property type="evidence" value="ECO:0007669"/>
    <property type="project" value="UniProtKB-KW"/>
</dbReference>
<evidence type="ECO:0000256" key="16">
    <source>
        <dbReference type="ARBA" id="ARBA00038848"/>
    </source>
</evidence>
<dbReference type="SUPFAM" id="SSF54637">
    <property type="entry name" value="Thioesterase/thiol ester dehydrase-isomerase"/>
    <property type="match status" value="1"/>
</dbReference>
<dbReference type="EC" id="3.1.2.2" evidence="16"/>
<organism evidence="25 26">
    <name type="scientific">Limnohabitans lacus</name>
    <dbReference type="NCBI Taxonomy" id="3045173"/>
    <lineage>
        <taxon>Bacteria</taxon>
        <taxon>Pseudomonadati</taxon>
        <taxon>Pseudomonadota</taxon>
        <taxon>Betaproteobacteria</taxon>
        <taxon>Burkholderiales</taxon>
        <taxon>Comamonadaceae</taxon>
        <taxon>Limnohabitans</taxon>
    </lineage>
</organism>
<evidence type="ECO:0000256" key="15">
    <source>
        <dbReference type="ARBA" id="ARBA00038456"/>
    </source>
</evidence>
<evidence type="ECO:0000313" key="25">
    <source>
        <dbReference type="EMBL" id="MDI9234108.1"/>
    </source>
</evidence>
<evidence type="ECO:0000256" key="4">
    <source>
        <dbReference type="ARBA" id="ARBA00022475"/>
    </source>
</evidence>
<keyword evidence="26" id="KW-1185">Reference proteome</keyword>
<dbReference type="Pfam" id="PF03061">
    <property type="entry name" value="4HBT"/>
    <property type="match status" value="1"/>
</dbReference>
<keyword evidence="5" id="KW-0963">Cytoplasm</keyword>